<evidence type="ECO:0000256" key="5">
    <source>
        <dbReference type="ARBA" id="ARBA00022989"/>
    </source>
</evidence>
<dbReference type="GO" id="GO:0043131">
    <property type="term" value="P:erythrocyte enucleation"/>
    <property type="evidence" value="ECO:0007669"/>
    <property type="project" value="Ensembl"/>
</dbReference>
<feature type="transmembrane region" description="Helical" evidence="9">
    <location>
        <begin position="265"/>
        <end position="283"/>
    </location>
</feature>
<dbReference type="AlphaFoldDB" id="A0A6I8NGL1"/>
<feature type="transmembrane region" description="Helical" evidence="9">
    <location>
        <begin position="210"/>
        <end position="227"/>
    </location>
</feature>
<name>A0A6I8NGL1_ORNAN</name>
<evidence type="ECO:0000256" key="2">
    <source>
        <dbReference type="ARBA" id="ARBA00005748"/>
    </source>
</evidence>
<feature type="compositionally biased region" description="Low complexity" evidence="8">
    <location>
        <begin position="481"/>
        <end position="495"/>
    </location>
</feature>
<reference evidence="10" key="3">
    <citation type="submission" date="2025-09" db="UniProtKB">
        <authorList>
            <consortium name="Ensembl"/>
        </authorList>
    </citation>
    <scope>IDENTIFICATION</scope>
    <source>
        <strain evidence="10">Glennie</strain>
    </source>
</reference>
<keyword evidence="6 9" id="KW-0472">Membrane</keyword>
<dbReference type="Bgee" id="ENSOANG00000040767">
    <property type="expression patterns" value="Expressed in testis and 7 other cell types or tissues"/>
</dbReference>
<sequence length="495" mass="55888">MLFPLDHAASRERQGASFKGQAVDFIPQVWAAWQVGKGIQEDWVSLGQVQWEKSPEVKVQGQGGRGGSQSGPGGWVGAGGSWRSFAACLTGAQEQVLRLREAQTEQQTSSRHFCYHSTLLPRWYDVWTRVQIRVNSSKAVRITQADSEEKLRELQQSSVWNFFSSFVKEKLNDTYISVDLHSRKTCLQVEVLQPGTTYSVSVARGFDSKLFLIFLLGVLLFFCGDVLSRSQLFFYSTGVSVGVLASLLIAIFLLSRLVPKKSPLYVILLGGWSFSLYLIQLIFRNLHEICNDHWQYLLGYVLVVGFISFAVCYSHGPLQHERSINLLTWALQLSGLALIYASVQLRPVALALVAGALATRILEYPVQWLHATYRRMRNAVAKPVPPRLLTEEEYRLQGEVETRRALEDLRNLCSSPDFRPWKTIARIQSPKRFADFMEGSFHLTPNEVSVHEQEYGLGSAFAEDELFEDFSIEDDEPLEPLEPLTLPDLPNHLGS</sequence>
<comment type="subcellular location">
    <subcellularLocation>
        <location evidence="1">Nucleus inner membrane</location>
        <topology evidence="1">Multi-pass membrane protein</topology>
        <orientation evidence="1">Nucleoplasmic side</orientation>
    </subcellularLocation>
</comment>
<evidence type="ECO:0000256" key="1">
    <source>
        <dbReference type="ARBA" id="ARBA00004575"/>
    </source>
</evidence>
<reference evidence="10" key="2">
    <citation type="submission" date="2025-08" db="UniProtKB">
        <authorList>
            <consortium name="Ensembl"/>
        </authorList>
    </citation>
    <scope>IDENTIFICATION</scope>
    <source>
        <strain evidence="10">Glennie</strain>
    </source>
</reference>
<dbReference type="FunCoup" id="A0A6I8NGL1">
    <property type="interactions" value="1557"/>
</dbReference>
<evidence type="ECO:0000256" key="6">
    <source>
        <dbReference type="ARBA" id="ARBA00023136"/>
    </source>
</evidence>
<organism evidence="10 11">
    <name type="scientific">Ornithorhynchus anatinus</name>
    <name type="common">Duckbill platypus</name>
    <dbReference type="NCBI Taxonomy" id="9258"/>
    <lineage>
        <taxon>Eukaryota</taxon>
        <taxon>Metazoa</taxon>
        <taxon>Chordata</taxon>
        <taxon>Craniata</taxon>
        <taxon>Vertebrata</taxon>
        <taxon>Euteleostomi</taxon>
        <taxon>Mammalia</taxon>
        <taxon>Monotremata</taxon>
        <taxon>Ornithorhynchidae</taxon>
        <taxon>Ornithorhynchus</taxon>
    </lineage>
</organism>
<dbReference type="GO" id="GO:0005635">
    <property type="term" value="C:nuclear envelope"/>
    <property type="evidence" value="ECO:0000318"/>
    <property type="project" value="GO_Central"/>
</dbReference>
<dbReference type="Ensembl" id="ENSOANT00000053702.1">
    <property type="protein sequence ID" value="ENSOANP00000040235.1"/>
    <property type="gene ID" value="ENSOANG00000040767.1"/>
</dbReference>
<reference evidence="10 11" key="1">
    <citation type="journal article" date="2008" name="Nature">
        <title>Genome analysis of the platypus reveals unique signatures of evolution.</title>
        <authorList>
            <person name="Warren W.C."/>
            <person name="Hillier L.W."/>
            <person name="Marshall Graves J.A."/>
            <person name="Birney E."/>
            <person name="Ponting C.P."/>
            <person name="Grutzner F."/>
            <person name="Belov K."/>
            <person name="Miller W."/>
            <person name="Clarke L."/>
            <person name="Chinwalla A.T."/>
            <person name="Yang S.P."/>
            <person name="Heger A."/>
            <person name="Locke D.P."/>
            <person name="Miethke P."/>
            <person name="Waters P.D."/>
            <person name="Veyrunes F."/>
            <person name="Fulton L."/>
            <person name="Fulton B."/>
            <person name="Graves T."/>
            <person name="Wallis J."/>
            <person name="Puente X.S."/>
            <person name="Lopez-Otin C."/>
            <person name="Ordonez G.R."/>
            <person name="Eichler E.E."/>
            <person name="Chen L."/>
            <person name="Cheng Z."/>
            <person name="Deakin J.E."/>
            <person name="Alsop A."/>
            <person name="Thompson K."/>
            <person name="Kirby P."/>
            <person name="Papenfuss A.T."/>
            <person name="Wakefield M.J."/>
            <person name="Olender T."/>
            <person name="Lancet D."/>
            <person name="Huttley G.A."/>
            <person name="Smit A.F."/>
            <person name="Pask A."/>
            <person name="Temple-Smith P."/>
            <person name="Batzer M.A."/>
            <person name="Walker J.A."/>
            <person name="Konkel M.K."/>
            <person name="Harris R.S."/>
            <person name="Whittington C.M."/>
            <person name="Wong E.S."/>
            <person name="Gemmell N.J."/>
            <person name="Buschiazzo E."/>
            <person name="Vargas Jentzsch I.M."/>
            <person name="Merkel A."/>
            <person name="Schmitz J."/>
            <person name="Zemann A."/>
            <person name="Churakov G."/>
            <person name="Kriegs J.O."/>
            <person name="Brosius J."/>
            <person name="Murchison E.P."/>
            <person name="Sachidanandam R."/>
            <person name="Smith C."/>
            <person name="Hannon G.J."/>
            <person name="Tsend-Ayush E."/>
            <person name="McMillan D."/>
            <person name="Attenborough R."/>
            <person name="Rens W."/>
            <person name="Ferguson-Smith M."/>
            <person name="Lefevre C.M."/>
            <person name="Sharp J.A."/>
            <person name="Nicholas K.R."/>
            <person name="Ray D.A."/>
            <person name="Kube M."/>
            <person name="Reinhardt R."/>
            <person name="Pringle T.H."/>
            <person name="Taylor J."/>
            <person name="Jones R.C."/>
            <person name="Nixon B."/>
            <person name="Dacheux J.L."/>
            <person name="Niwa H."/>
            <person name="Sekita Y."/>
            <person name="Huang X."/>
            <person name="Stark A."/>
            <person name="Kheradpour P."/>
            <person name="Kellis M."/>
            <person name="Flicek P."/>
            <person name="Chen Y."/>
            <person name="Webber C."/>
            <person name="Hardison R."/>
            <person name="Nelson J."/>
            <person name="Hallsworth-Pepin K."/>
            <person name="Delehaunty K."/>
            <person name="Markovic C."/>
            <person name="Minx P."/>
            <person name="Feng Y."/>
            <person name="Kremitzki C."/>
            <person name="Mitreva M."/>
            <person name="Glasscock J."/>
            <person name="Wylie T."/>
            <person name="Wohldmann P."/>
            <person name="Thiru P."/>
            <person name="Nhan M.N."/>
            <person name="Pohl C.S."/>
            <person name="Smith S.M."/>
            <person name="Hou S."/>
            <person name="Nefedov M."/>
            <person name="de Jong P.J."/>
            <person name="Renfree M.B."/>
            <person name="Mardis E.R."/>
            <person name="Wilson R.K."/>
        </authorList>
    </citation>
    <scope>NUCLEOTIDE SEQUENCE [LARGE SCALE GENOMIC DNA]</scope>
    <source>
        <strain evidence="10 11">Glennie</strain>
    </source>
</reference>
<dbReference type="PANTHER" id="PTHR13598">
    <property type="entry name" value="AT07567P-RELATED"/>
    <property type="match status" value="1"/>
</dbReference>
<dbReference type="Pfam" id="PF10225">
    <property type="entry name" value="NEMP"/>
    <property type="match status" value="1"/>
</dbReference>
<dbReference type="GeneTree" id="ENSGT00390000002174"/>
<dbReference type="InParanoid" id="A0A6I8NGL1"/>
<keyword evidence="3 9" id="KW-0812">Transmembrane</keyword>
<proteinExistence type="inferred from homology"/>
<keyword evidence="5 9" id="KW-1133">Transmembrane helix</keyword>
<feature type="region of interest" description="Disordered" evidence="8">
    <location>
        <begin position="474"/>
        <end position="495"/>
    </location>
</feature>
<keyword evidence="11" id="KW-1185">Reference proteome</keyword>
<dbReference type="GO" id="GO:0071763">
    <property type="term" value="P:nuclear membrane organization"/>
    <property type="evidence" value="ECO:0007669"/>
    <property type="project" value="Ensembl"/>
</dbReference>
<comment type="similarity">
    <text evidence="2">Belongs to the NEMP family.</text>
</comment>
<dbReference type="Proteomes" id="UP000002279">
    <property type="component" value="Chromosome 10"/>
</dbReference>
<dbReference type="GO" id="GO:0005637">
    <property type="term" value="C:nuclear inner membrane"/>
    <property type="evidence" value="ECO:0007669"/>
    <property type="project" value="UniProtKB-SubCell"/>
</dbReference>
<evidence type="ECO:0000256" key="8">
    <source>
        <dbReference type="SAM" id="MobiDB-lite"/>
    </source>
</evidence>
<evidence type="ECO:0000313" key="11">
    <source>
        <dbReference type="Proteomes" id="UP000002279"/>
    </source>
</evidence>
<feature type="transmembrane region" description="Helical" evidence="9">
    <location>
        <begin position="295"/>
        <end position="314"/>
    </location>
</feature>
<evidence type="ECO:0000256" key="3">
    <source>
        <dbReference type="ARBA" id="ARBA00022692"/>
    </source>
</evidence>
<feature type="transmembrane region" description="Helical" evidence="9">
    <location>
        <begin position="233"/>
        <end position="253"/>
    </location>
</feature>
<protein>
    <submittedName>
        <fullName evidence="10">Nuclear envelope integral membrane protein 1</fullName>
    </submittedName>
</protein>
<evidence type="ECO:0000256" key="9">
    <source>
        <dbReference type="SAM" id="Phobius"/>
    </source>
</evidence>
<keyword evidence="7" id="KW-0539">Nucleus</keyword>
<evidence type="ECO:0000256" key="7">
    <source>
        <dbReference type="ARBA" id="ARBA00023242"/>
    </source>
</evidence>
<evidence type="ECO:0000256" key="4">
    <source>
        <dbReference type="ARBA" id="ARBA00022729"/>
    </source>
</evidence>
<dbReference type="OMA" id="MAGCMKM"/>
<dbReference type="InterPro" id="IPR019358">
    <property type="entry name" value="NEMP_fam"/>
</dbReference>
<dbReference type="PANTHER" id="PTHR13598:SF2">
    <property type="entry name" value="NUCLEAR ENVELOPE INTEGRAL MEMBRANE PROTEIN 1"/>
    <property type="match status" value="1"/>
</dbReference>
<evidence type="ECO:0000313" key="10">
    <source>
        <dbReference type="Ensembl" id="ENSOANP00000040235.1"/>
    </source>
</evidence>
<keyword evidence="4" id="KW-0732">Signal</keyword>
<accession>A0A6I8NGL1</accession>
<gene>
    <name evidence="10" type="primary">NEMP1</name>
</gene>